<organism evidence="2 3">
    <name type="scientific">Mucilaginibacter pedocola</name>
    <dbReference type="NCBI Taxonomy" id="1792845"/>
    <lineage>
        <taxon>Bacteria</taxon>
        <taxon>Pseudomonadati</taxon>
        <taxon>Bacteroidota</taxon>
        <taxon>Sphingobacteriia</taxon>
        <taxon>Sphingobacteriales</taxon>
        <taxon>Sphingobacteriaceae</taxon>
        <taxon>Mucilaginibacter</taxon>
    </lineage>
</organism>
<comment type="caution">
    <text evidence="2">The sequence shown here is derived from an EMBL/GenBank/DDBJ whole genome shotgun (WGS) entry which is preliminary data.</text>
</comment>
<sequence length="100" mass="11310">MVRIAKLTIDSAQLDNYKAMLKEHAEVAVRVEPGVITLYAVYDKAKPTNVTVFEIYANQAAYLSHLQTPHFKKYKTGTKDMVKSLELVEVTPIALESKRK</sequence>
<dbReference type="SUPFAM" id="SSF54909">
    <property type="entry name" value="Dimeric alpha+beta barrel"/>
    <property type="match status" value="1"/>
</dbReference>
<dbReference type="InterPro" id="IPR007138">
    <property type="entry name" value="ABM_dom"/>
</dbReference>
<dbReference type="PANTHER" id="PTHR33336:SF3">
    <property type="entry name" value="ABM DOMAIN-CONTAINING PROTEIN"/>
    <property type="match status" value="1"/>
</dbReference>
<feature type="domain" description="ABM" evidence="1">
    <location>
        <begin position="1"/>
        <end position="90"/>
    </location>
</feature>
<dbReference type="EMBL" id="MBTF01000008">
    <property type="protein sequence ID" value="OOQ60308.1"/>
    <property type="molecule type" value="Genomic_DNA"/>
</dbReference>
<gene>
    <name evidence="2" type="ORF">BC343_26275</name>
</gene>
<dbReference type="InterPro" id="IPR050744">
    <property type="entry name" value="AI-2_Isomerase_LsrG"/>
</dbReference>
<dbReference type="InterPro" id="IPR011008">
    <property type="entry name" value="Dimeric_a/b-barrel"/>
</dbReference>
<proteinExistence type="predicted"/>
<evidence type="ECO:0000313" key="3">
    <source>
        <dbReference type="Proteomes" id="UP000189739"/>
    </source>
</evidence>
<name>A0A1S9PIB8_9SPHI</name>
<dbReference type="Proteomes" id="UP000189739">
    <property type="component" value="Unassembled WGS sequence"/>
</dbReference>
<dbReference type="PANTHER" id="PTHR33336">
    <property type="entry name" value="QUINOL MONOOXYGENASE YGIN-RELATED"/>
    <property type="match status" value="1"/>
</dbReference>
<keyword evidence="3" id="KW-1185">Reference proteome</keyword>
<dbReference type="GO" id="GO:0004497">
    <property type="term" value="F:monooxygenase activity"/>
    <property type="evidence" value="ECO:0007669"/>
    <property type="project" value="UniProtKB-KW"/>
</dbReference>
<dbReference type="PROSITE" id="PS51725">
    <property type="entry name" value="ABM"/>
    <property type="match status" value="1"/>
</dbReference>
<keyword evidence="2" id="KW-0560">Oxidoreductase</keyword>
<accession>A0A1S9PIB8</accession>
<evidence type="ECO:0000313" key="2">
    <source>
        <dbReference type="EMBL" id="OOQ60308.1"/>
    </source>
</evidence>
<dbReference type="STRING" id="1792845.BC343_26275"/>
<dbReference type="Gene3D" id="3.30.70.100">
    <property type="match status" value="1"/>
</dbReference>
<reference evidence="2 3" key="1">
    <citation type="submission" date="2016-07" db="EMBL/GenBank/DDBJ databases">
        <title>Genomic analysis of zinc-resistant bacterium Mucilaginibacter pedocola TBZ30.</title>
        <authorList>
            <person name="Huang J."/>
            <person name="Tang J."/>
        </authorList>
    </citation>
    <scope>NUCLEOTIDE SEQUENCE [LARGE SCALE GENOMIC DNA]</scope>
    <source>
        <strain evidence="2 3">TBZ30</strain>
    </source>
</reference>
<protein>
    <submittedName>
        <fullName evidence="2">Antibiotic biosynthesis monooxygenase</fullName>
    </submittedName>
</protein>
<dbReference type="AlphaFoldDB" id="A0A1S9PIB8"/>
<evidence type="ECO:0000259" key="1">
    <source>
        <dbReference type="PROSITE" id="PS51725"/>
    </source>
</evidence>
<dbReference type="Pfam" id="PF03992">
    <property type="entry name" value="ABM"/>
    <property type="match status" value="1"/>
</dbReference>
<keyword evidence="2" id="KW-0503">Monooxygenase</keyword>